<evidence type="ECO:0000313" key="6">
    <source>
        <dbReference type="EMBL" id="TDX01779.1"/>
    </source>
</evidence>
<reference evidence="6 7" key="1">
    <citation type="submission" date="2019-03" db="EMBL/GenBank/DDBJ databases">
        <title>Genomic Encyclopedia of Type Strains, Phase IV (KMG-IV): sequencing the most valuable type-strain genomes for metagenomic binning, comparative biology and taxonomic classification.</title>
        <authorList>
            <person name="Goeker M."/>
        </authorList>
    </citation>
    <scope>NUCLEOTIDE SEQUENCE [LARGE SCALE GENOMIC DNA]</scope>
    <source>
        <strain evidence="6 7">DSM 100059</strain>
    </source>
</reference>
<feature type="transmembrane region" description="Helical" evidence="5">
    <location>
        <begin position="226"/>
        <end position="243"/>
    </location>
</feature>
<dbReference type="EMBL" id="SODV01000001">
    <property type="protein sequence ID" value="TDX01779.1"/>
    <property type="molecule type" value="Genomic_DNA"/>
</dbReference>
<dbReference type="OrthoDB" id="9770347at2"/>
<feature type="transmembrane region" description="Helical" evidence="5">
    <location>
        <begin position="303"/>
        <end position="323"/>
    </location>
</feature>
<dbReference type="GO" id="GO:0016020">
    <property type="term" value="C:membrane"/>
    <property type="evidence" value="ECO:0007669"/>
    <property type="project" value="UniProtKB-SubCell"/>
</dbReference>
<dbReference type="InterPro" id="IPR002797">
    <property type="entry name" value="Polysacc_synth"/>
</dbReference>
<feature type="transmembrane region" description="Helical" evidence="5">
    <location>
        <begin position="343"/>
        <end position="362"/>
    </location>
</feature>
<feature type="transmembrane region" description="Helical" evidence="5">
    <location>
        <begin position="56"/>
        <end position="79"/>
    </location>
</feature>
<keyword evidence="3 5" id="KW-1133">Transmembrane helix</keyword>
<evidence type="ECO:0000256" key="2">
    <source>
        <dbReference type="ARBA" id="ARBA00022692"/>
    </source>
</evidence>
<dbReference type="Pfam" id="PF01943">
    <property type="entry name" value="Polysacc_synt"/>
    <property type="match status" value="1"/>
</dbReference>
<keyword evidence="2 5" id="KW-0812">Transmembrane</keyword>
<protein>
    <submittedName>
        <fullName evidence="6">PST family polysaccharide transporter</fullName>
    </submittedName>
</protein>
<comment type="caution">
    <text evidence="6">The sequence shown here is derived from an EMBL/GenBank/DDBJ whole genome shotgun (WGS) entry which is preliminary data.</text>
</comment>
<dbReference type="PANTHER" id="PTHR43424:SF1">
    <property type="entry name" value="LOCUS PUTATIVE PROTEIN 1-RELATED"/>
    <property type="match status" value="1"/>
</dbReference>
<dbReference type="CDD" id="cd13128">
    <property type="entry name" value="MATE_Wzx_like"/>
    <property type="match status" value="1"/>
</dbReference>
<dbReference type="RefSeq" id="WP_133994418.1">
    <property type="nucleotide sequence ID" value="NZ_SODV01000001.1"/>
</dbReference>
<feature type="transmembrane region" description="Helical" evidence="5">
    <location>
        <begin position="20"/>
        <end position="44"/>
    </location>
</feature>
<feature type="transmembrane region" description="Helical" evidence="5">
    <location>
        <begin position="187"/>
        <end position="205"/>
    </location>
</feature>
<keyword evidence="7" id="KW-1185">Reference proteome</keyword>
<dbReference type="InterPro" id="IPR052556">
    <property type="entry name" value="PolySynth_Transporter"/>
</dbReference>
<evidence type="ECO:0000256" key="3">
    <source>
        <dbReference type="ARBA" id="ARBA00022989"/>
    </source>
</evidence>
<evidence type="ECO:0000256" key="1">
    <source>
        <dbReference type="ARBA" id="ARBA00004141"/>
    </source>
</evidence>
<evidence type="ECO:0000256" key="5">
    <source>
        <dbReference type="SAM" id="Phobius"/>
    </source>
</evidence>
<sequence length="442" mass="49937">MAMEAALSVFYRLKTKQKIIFNSFWVVLDKVIRLLGSLVVGVWVTRYLGPIDFGKFNYAGSIIGLSIPLVNLGMNNIVLTEMIKYPKRGDILFTALILKLCSGALTMLAIYCFSLTMHDDQVTRILLIILSAQCILQGQDLFDLFNQSRVESKNTVIAKSTAYLIINIVKAIGLYLGFTIIQFTSLTIAETILGTFILVLFYFRISKQTTAGWYFNWEFARKTLKLSWPLIISDLFIMLYMRLDQLMLKSLAGYAEVGRYSAVVRISEIHYFVAGAISISVYPSIVKMRERGEDAFREGYQKLFNILTTISVSVALFFTVFSGPITHFLYGARFAGIGQILSVHIWTGVFVFLGVGASNWYIIRNCTRYILIFTMTGLFVNIVLNLVLIPRYLSMGAAIATCIAQLFAAVLSNVFIKQTRELFILQAKSFLVFFKPSSKNYL</sequence>
<keyword evidence="4 5" id="KW-0472">Membrane</keyword>
<feature type="transmembrane region" description="Helical" evidence="5">
    <location>
        <begin position="395"/>
        <end position="416"/>
    </location>
</feature>
<organism evidence="6 7">
    <name type="scientific">Dinghuibacter silviterrae</name>
    <dbReference type="NCBI Taxonomy" id="1539049"/>
    <lineage>
        <taxon>Bacteria</taxon>
        <taxon>Pseudomonadati</taxon>
        <taxon>Bacteroidota</taxon>
        <taxon>Chitinophagia</taxon>
        <taxon>Chitinophagales</taxon>
        <taxon>Chitinophagaceae</taxon>
        <taxon>Dinghuibacter</taxon>
    </lineage>
</organism>
<name>A0A4R8DUE0_9BACT</name>
<accession>A0A4R8DUE0</accession>
<feature type="transmembrane region" description="Helical" evidence="5">
    <location>
        <begin position="369"/>
        <end position="389"/>
    </location>
</feature>
<evidence type="ECO:0000256" key="4">
    <source>
        <dbReference type="ARBA" id="ARBA00023136"/>
    </source>
</evidence>
<dbReference type="Proteomes" id="UP000294498">
    <property type="component" value="Unassembled WGS sequence"/>
</dbReference>
<feature type="transmembrane region" description="Helical" evidence="5">
    <location>
        <begin position="263"/>
        <end position="282"/>
    </location>
</feature>
<feature type="transmembrane region" description="Helical" evidence="5">
    <location>
        <begin position="91"/>
        <end position="116"/>
    </location>
</feature>
<comment type="subcellular location">
    <subcellularLocation>
        <location evidence="1">Membrane</location>
        <topology evidence="1">Multi-pass membrane protein</topology>
    </subcellularLocation>
</comment>
<gene>
    <name evidence="6" type="ORF">EDB95_2822</name>
</gene>
<proteinExistence type="predicted"/>
<dbReference type="PANTHER" id="PTHR43424">
    <property type="entry name" value="LOCUS PUTATIVE PROTEIN 1-RELATED"/>
    <property type="match status" value="1"/>
</dbReference>
<dbReference type="AlphaFoldDB" id="A0A4R8DUE0"/>
<evidence type="ECO:0000313" key="7">
    <source>
        <dbReference type="Proteomes" id="UP000294498"/>
    </source>
</evidence>